<evidence type="ECO:0000256" key="5">
    <source>
        <dbReference type="ARBA" id="ARBA00023014"/>
    </source>
</evidence>
<dbReference type="GO" id="GO:0051536">
    <property type="term" value="F:iron-sulfur cluster binding"/>
    <property type="evidence" value="ECO:0007669"/>
    <property type="project" value="UniProtKB-KW"/>
</dbReference>
<feature type="domain" description="Radical SAM core" evidence="6">
    <location>
        <begin position="341"/>
        <end position="592"/>
    </location>
</feature>
<accession>A0A2U2XHI6</accession>
<keyword evidence="5" id="KW-0411">Iron-sulfur</keyword>
<evidence type="ECO:0000256" key="2">
    <source>
        <dbReference type="ARBA" id="ARBA00022691"/>
    </source>
</evidence>
<dbReference type="InterPro" id="IPR007197">
    <property type="entry name" value="rSAM"/>
</dbReference>
<evidence type="ECO:0000313" key="7">
    <source>
        <dbReference type="EMBL" id="PWH87217.1"/>
    </source>
</evidence>
<dbReference type="AlphaFoldDB" id="A0A2U2XHI6"/>
<keyword evidence="3" id="KW-0479">Metal-binding</keyword>
<dbReference type="PROSITE" id="PS51918">
    <property type="entry name" value="RADICAL_SAM"/>
    <property type="match status" value="1"/>
</dbReference>
<dbReference type="InterPro" id="IPR058240">
    <property type="entry name" value="rSAM_sf"/>
</dbReference>
<dbReference type="EMBL" id="QFRJ01000001">
    <property type="protein sequence ID" value="PWH87217.1"/>
    <property type="molecule type" value="Genomic_DNA"/>
</dbReference>
<dbReference type="InterPro" id="IPR006638">
    <property type="entry name" value="Elp3/MiaA/NifB-like_rSAM"/>
</dbReference>
<comment type="cofactor">
    <cofactor evidence="1">
        <name>[4Fe-4S] cluster</name>
        <dbReference type="ChEBI" id="CHEBI:49883"/>
    </cofactor>
</comment>
<dbReference type="Proteomes" id="UP000245370">
    <property type="component" value="Unassembled WGS sequence"/>
</dbReference>
<dbReference type="SFLD" id="SFLDG01082">
    <property type="entry name" value="B12-binding_domain_containing"/>
    <property type="match status" value="1"/>
</dbReference>
<dbReference type="SUPFAM" id="SSF102114">
    <property type="entry name" value="Radical SAM enzymes"/>
    <property type="match status" value="1"/>
</dbReference>
<dbReference type="SFLD" id="SFLDS00029">
    <property type="entry name" value="Radical_SAM"/>
    <property type="match status" value="1"/>
</dbReference>
<organism evidence="7 8">
    <name type="scientific">Brumimicrobium oceani</name>
    <dbReference type="NCBI Taxonomy" id="2100725"/>
    <lineage>
        <taxon>Bacteria</taxon>
        <taxon>Pseudomonadati</taxon>
        <taxon>Bacteroidota</taxon>
        <taxon>Flavobacteriia</taxon>
        <taxon>Flavobacteriales</taxon>
        <taxon>Crocinitomicaceae</taxon>
        <taxon>Brumimicrobium</taxon>
    </lineage>
</organism>
<comment type="caution">
    <text evidence="7">The sequence shown here is derived from an EMBL/GenBank/DDBJ whole genome shotgun (WGS) entry which is preliminary data.</text>
</comment>
<evidence type="ECO:0000256" key="4">
    <source>
        <dbReference type="ARBA" id="ARBA00023004"/>
    </source>
</evidence>
<reference evidence="7 8" key="2">
    <citation type="submission" date="2018-05" db="EMBL/GenBank/DDBJ databases">
        <authorList>
            <person name="Lanie J.A."/>
            <person name="Ng W.-L."/>
            <person name="Kazmierczak K.M."/>
            <person name="Andrzejewski T.M."/>
            <person name="Davidsen T.M."/>
            <person name="Wayne K.J."/>
            <person name="Tettelin H."/>
            <person name="Glass J.I."/>
            <person name="Rusch D."/>
            <person name="Podicherti R."/>
            <person name="Tsui H.-C.T."/>
            <person name="Winkler M.E."/>
        </authorList>
    </citation>
    <scope>NUCLEOTIDE SEQUENCE [LARGE SCALE GENOMIC DNA]</scope>
    <source>
        <strain evidence="7 8">C305</strain>
    </source>
</reference>
<dbReference type="Gene3D" id="3.80.30.20">
    <property type="entry name" value="tm_1862 like domain"/>
    <property type="match status" value="1"/>
</dbReference>
<reference evidence="7 8" key="1">
    <citation type="submission" date="2018-05" db="EMBL/GenBank/DDBJ databases">
        <title>Brumimicrobium oceani sp. nov., isolated from coastal sediment.</title>
        <authorList>
            <person name="Kou Y."/>
        </authorList>
    </citation>
    <scope>NUCLEOTIDE SEQUENCE [LARGE SCALE GENOMIC DNA]</scope>
    <source>
        <strain evidence="7 8">C305</strain>
    </source>
</reference>
<sequence length="628" mass="71906">MQSKLLLVIPPFTQLNTAYPATAYLKGFLEDHSVSVEHIDLSIELFTSIFTSEFLHSIFQEAAEMQSFHHPLVRKYKKMYISRVEDVIRFLQKSDIETAHKILADGFLPQGHRLSNMNTEIKWADGEIGIIDKAKHYATLFVEEIGDFIQANVDEFFAFTKYAEQISNDSCSYDQLDEFLNYEPTIIEDKMLETFEKQVLKHSPTLVCFTVPFPGNLFAALRCSQFIKQFYPHIKIAIGGGYCNTELRSLEDPRIFECVDFISMDDGEGPVLKIVDYLEGKVEIEELERTYVLEKGRVVYKNKLPNTIYHHKDLPAPNYAGLPYDKYVSFLDIVNPMHRMWTDHRWNKLTISHGCYWKQCTFCDVNLDYIAIYQNTTADALVDKIEKIIATTGITGFHFVDEAAPPKMCRALSLKLMERNVKITWWTNIRFEKTFSAELCELMAKSGCIAVTGGLEVASDRLLAKMKKGVDIAQVSRVTNNFSQQNIMVHAYLMFGFPTQNEQETIDSLEVVKQLFEKNCIQSAYWHRFTTTIHSPVGKNPDDFGINIIGPPFKGFAQNDLYHEDPTGADHIIYSKGLNLALSAYMNNSGFDKEMQHWFDFPVVPTAHPKDLIEGFLKEEMTKTVAVG</sequence>
<proteinExistence type="predicted"/>
<dbReference type="InterPro" id="IPR023404">
    <property type="entry name" value="rSAM_horseshoe"/>
</dbReference>
<evidence type="ECO:0000259" key="6">
    <source>
        <dbReference type="PROSITE" id="PS51918"/>
    </source>
</evidence>
<protein>
    <submittedName>
        <fullName evidence="7">Radical SAM protein</fullName>
    </submittedName>
</protein>
<name>A0A2U2XHI6_9FLAO</name>
<keyword evidence="2" id="KW-0949">S-adenosyl-L-methionine</keyword>
<dbReference type="OrthoDB" id="9801424at2"/>
<keyword evidence="8" id="KW-1185">Reference proteome</keyword>
<dbReference type="InterPro" id="IPR051198">
    <property type="entry name" value="BchE-like"/>
</dbReference>
<evidence type="ECO:0000256" key="1">
    <source>
        <dbReference type="ARBA" id="ARBA00001966"/>
    </source>
</evidence>
<evidence type="ECO:0000256" key="3">
    <source>
        <dbReference type="ARBA" id="ARBA00022723"/>
    </source>
</evidence>
<evidence type="ECO:0000313" key="8">
    <source>
        <dbReference type="Proteomes" id="UP000245370"/>
    </source>
</evidence>
<dbReference type="Pfam" id="PF04055">
    <property type="entry name" value="Radical_SAM"/>
    <property type="match status" value="1"/>
</dbReference>
<dbReference type="PANTHER" id="PTHR43409">
    <property type="entry name" value="ANAEROBIC MAGNESIUM-PROTOPORPHYRIN IX MONOMETHYL ESTER CYCLASE-RELATED"/>
    <property type="match status" value="1"/>
</dbReference>
<gene>
    <name evidence="7" type="ORF">DIT68_02840</name>
</gene>
<dbReference type="RefSeq" id="WP_109358296.1">
    <property type="nucleotide sequence ID" value="NZ_QFRJ01000001.1"/>
</dbReference>
<dbReference type="SMART" id="SM00729">
    <property type="entry name" value="Elp3"/>
    <property type="match status" value="1"/>
</dbReference>
<dbReference type="GO" id="GO:0003824">
    <property type="term" value="F:catalytic activity"/>
    <property type="evidence" value="ECO:0007669"/>
    <property type="project" value="InterPro"/>
</dbReference>
<dbReference type="GO" id="GO:0046872">
    <property type="term" value="F:metal ion binding"/>
    <property type="evidence" value="ECO:0007669"/>
    <property type="project" value="UniProtKB-KW"/>
</dbReference>
<keyword evidence="4" id="KW-0408">Iron</keyword>